<accession>A0ABU5J595</accession>
<organism evidence="6 7">
    <name type="scientific">Robertmurraya mangrovi</name>
    <dbReference type="NCBI Taxonomy" id="3098077"/>
    <lineage>
        <taxon>Bacteria</taxon>
        <taxon>Bacillati</taxon>
        <taxon>Bacillota</taxon>
        <taxon>Bacilli</taxon>
        <taxon>Bacillales</taxon>
        <taxon>Bacillaceae</taxon>
        <taxon>Robertmurraya</taxon>
    </lineage>
</organism>
<dbReference type="RefSeq" id="WP_322448885.1">
    <property type="nucleotide sequence ID" value="NZ_JAXOFX010000029.1"/>
</dbReference>
<keyword evidence="3 4" id="KW-0413">Isomerase</keyword>
<dbReference type="EC" id="5.1.1.1" evidence="4"/>
<evidence type="ECO:0000313" key="7">
    <source>
        <dbReference type="Proteomes" id="UP001290455"/>
    </source>
</evidence>
<gene>
    <name evidence="6" type="primary">alr</name>
    <name evidence="6" type="ORF">SM124_23230</name>
</gene>
<dbReference type="PROSITE" id="PS00395">
    <property type="entry name" value="ALANINE_RACEMASE"/>
    <property type="match status" value="1"/>
</dbReference>
<dbReference type="Pfam" id="PF01168">
    <property type="entry name" value="Ala_racemase_N"/>
    <property type="match status" value="1"/>
</dbReference>
<dbReference type="PRINTS" id="PR00992">
    <property type="entry name" value="ALARACEMASE"/>
</dbReference>
<dbReference type="GO" id="GO:0008784">
    <property type="term" value="F:alanine racemase activity"/>
    <property type="evidence" value="ECO:0007669"/>
    <property type="project" value="UniProtKB-EC"/>
</dbReference>
<dbReference type="NCBIfam" id="TIGR00492">
    <property type="entry name" value="alr"/>
    <property type="match status" value="1"/>
</dbReference>
<dbReference type="InterPro" id="IPR020622">
    <property type="entry name" value="Ala_racemase_pyridoxalP-BS"/>
</dbReference>
<dbReference type="SUPFAM" id="SSF51419">
    <property type="entry name" value="PLP-binding barrel"/>
    <property type="match status" value="1"/>
</dbReference>
<comment type="caution">
    <text evidence="6">The sequence shown here is derived from an EMBL/GenBank/DDBJ whole genome shotgun (WGS) entry which is preliminary data.</text>
</comment>
<evidence type="ECO:0000259" key="5">
    <source>
        <dbReference type="SMART" id="SM01005"/>
    </source>
</evidence>
<evidence type="ECO:0000256" key="4">
    <source>
        <dbReference type="HAMAP-Rule" id="MF_01201"/>
    </source>
</evidence>
<dbReference type="InterPro" id="IPR011079">
    <property type="entry name" value="Ala_racemase_C"/>
</dbReference>
<evidence type="ECO:0000256" key="3">
    <source>
        <dbReference type="ARBA" id="ARBA00023235"/>
    </source>
</evidence>
<evidence type="ECO:0000256" key="2">
    <source>
        <dbReference type="ARBA" id="ARBA00022898"/>
    </source>
</evidence>
<comment type="cofactor">
    <cofactor evidence="1 4">
        <name>pyridoxal 5'-phosphate</name>
        <dbReference type="ChEBI" id="CHEBI:597326"/>
    </cofactor>
</comment>
<dbReference type="InterPro" id="IPR001608">
    <property type="entry name" value="Ala_racemase_N"/>
</dbReference>
<comment type="pathway">
    <text evidence="4">Amino-acid biosynthesis; D-alanine biosynthesis; D-alanine from L-alanine: step 1/1.</text>
</comment>
<keyword evidence="7" id="KW-1185">Reference proteome</keyword>
<name>A0ABU5J595_9BACI</name>
<keyword evidence="2 4" id="KW-0663">Pyridoxal phosphate</keyword>
<dbReference type="PANTHER" id="PTHR30511:SF0">
    <property type="entry name" value="ALANINE RACEMASE, CATABOLIC-RELATED"/>
    <property type="match status" value="1"/>
</dbReference>
<dbReference type="HAMAP" id="MF_01201">
    <property type="entry name" value="Ala_racemase"/>
    <property type="match status" value="1"/>
</dbReference>
<dbReference type="Pfam" id="PF00842">
    <property type="entry name" value="Ala_racemase_C"/>
    <property type="match status" value="1"/>
</dbReference>
<feature type="binding site" evidence="4">
    <location>
        <position position="139"/>
    </location>
    <ligand>
        <name>substrate</name>
    </ligand>
</feature>
<dbReference type="Gene3D" id="2.40.37.10">
    <property type="entry name" value="Lyase, Ornithine Decarboxylase, Chain A, domain 1"/>
    <property type="match status" value="1"/>
</dbReference>
<dbReference type="Proteomes" id="UP001290455">
    <property type="component" value="Unassembled WGS sequence"/>
</dbReference>
<dbReference type="SUPFAM" id="SSF50621">
    <property type="entry name" value="Alanine racemase C-terminal domain-like"/>
    <property type="match status" value="1"/>
</dbReference>
<feature type="domain" description="Alanine racemase C-terminal" evidence="5">
    <location>
        <begin position="247"/>
        <end position="372"/>
    </location>
</feature>
<proteinExistence type="inferred from homology"/>
<dbReference type="CDD" id="cd00430">
    <property type="entry name" value="PLPDE_III_AR"/>
    <property type="match status" value="1"/>
</dbReference>
<comment type="catalytic activity">
    <reaction evidence="4">
        <text>L-alanine = D-alanine</text>
        <dbReference type="Rhea" id="RHEA:20249"/>
        <dbReference type="ChEBI" id="CHEBI:57416"/>
        <dbReference type="ChEBI" id="CHEBI:57972"/>
        <dbReference type="EC" id="5.1.1.1"/>
    </reaction>
</comment>
<dbReference type="PANTHER" id="PTHR30511">
    <property type="entry name" value="ALANINE RACEMASE"/>
    <property type="match status" value="1"/>
</dbReference>
<evidence type="ECO:0000256" key="1">
    <source>
        <dbReference type="ARBA" id="ARBA00001933"/>
    </source>
</evidence>
<dbReference type="SMART" id="SM01005">
    <property type="entry name" value="Ala_racemase_C"/>
    <property type="match status" value="1"/>
</dbReference>
<comment type="function">
    <text evidence="4">Catalyzes the interconversion of L-alanine and D-alanine. May also act on other amino acids.</text>
</comment>
<comment type="similarity">
    <text evidence="4">Belongs to the alanine racemase family.</text>
</comment>
<reference evidence="6 7" key="1">
    <citation type="submission" date="2023-11" db="EMBL/GenBank/DDBJ databases">
        <title>Bacillus jintuensis, isolated from a mudflat on the Beibu Gulf coast.</title>
        <authorList>
            <person name="Li M."/>
        </authorList>
    </citation>
    <scope>NUCLEOTIDE SEQUENCE [LARGE SCALE GENOMIC DNA]</scope>
    <source>
        <strain evidence="6 7">31A1R</strain>
    </source>
</reference>
<sequence length="386" mass="43599">MEDQSLFYRDTWAEVDLDCIMENVRNMKKHLPEEVELMAVVKANAYGHGDEQVAQVALEGGATYLAVAFLDEAISLRRKGIQAPILVLGASRPEDINVAVKYNLTLTVFQKDWLNQARKILTNKAPIKIHLKLDTGMGRLGIREQSEIVDIEQILQVEKRFYLEGAFTHFATSDELNESYFKEQLERFETMLSWFNIKPKLIHASNSAAALRMPNAHFNGIRYGIGMYGLTPSLEIQDILPFPLKEAFSLHSKLVHVKKVTKGEKISYGATYESNEDEWIGTLPIGYADGWIRKLQGQKVIINGIKVPIVGRICMDQCMIKLPYELPVGTEVTLIGTQGNEHISINDVAEKLETINYEVPCLISSRVPRMYKKSGKLVQVKNSMLV</sequence>
<feature type="binding site" evidence="4">
    <location>
        <position position="315"/>
    </location>
    <ligand>
        <name>substrate</name>
    </ligand>
</feature>
<dbReference type="InterPro" id="IPR029066">
    <property type="entry name" value="PLP-binding_barrel"/>
</dbReference>
<feature type="active site" description="Proton acceptor; specific for L-alanine" evidence="4">
    <location>
        <position position="268"/>
    </location>
</feature>
<dbReference type="EMBL" id="JAXOFX010000029">
    <property type="protein sequence ID" value="MDZ5474582.1"/>
    <property type="molecule type" value="Genomic_DNA"/>
</dbReference>
<feature type="modified residue" description="N6-(pyridoxal phosphate)lysine" evidence="4">
    <location>
        <position position="42"/>
    </location>
</feature>
<evidence type="ECO:0000313" key="6">
    <source>
        <dbReference type="EMBL" id="MDZ5474582.1"/>
    </source>
</evidence>
<feature type="active site" description="Proton acceptor; specific for D-alanine" evidence="4">
    <location>
        <position position="42"/>
    </location>
</feature>
<dbReference type="Gene3D" id="3.20.20.10">
    <property type="entry name" value="Alanine racemase"/>
    <property type="match status" value="1"/>
</dbReference>
<dbReference type="InterPro" id="IPR000821">
    <property type="entry name" value="Ala_racemase"/>
</dbReference>
<dbReference type="InterPro" id="IPR009006">
    <property type="entry name" value="Ala_racemase/Decarboxylase_C"/>
</dbReference>
<protein>
    <recommendedName>
        <fullName evidence="4">Alanine racemase</fullName>
        <ecNumber evidence="4">5.1.1.1</ecNumber>
    </recommendedName>
</protein>